<dbReference type="AlphaFoldDB" id="A0A6C2YUA7"/>
<dbReference type="SUPFAM" id="SSF52047">
    <property type="entry name" value="RNI-like"/>
    <property type="match status" value="1"/>
</dbReference>
<accession>A0A6C2YUA7</accession>
<dbReference type="Proteomes" id="UP000464378">
    <property type="component" value="Chromosome"/>
</dbReference>
<dbReference type="Gene3D" id="3.80.10.10">
    <property type="entry name" value="Ribonuclease Inhibitor"/>
    <property type="match status" value="1"/>
</dbReference>
<reference evidence="1" key="1">
    <citation type="submission" date="2019-04" db="EMBL/GenBank/DDBJ databases">
        <authorList>
            <consortium name="Science for Life Laboratories"/>
        </authorList>
    </citation>
    <scope>NUCLEOTIDE SEQUENCE</scope>
    <source>
        <strain evidence="1">MBLW1</strain>
    </source>
</reference>
<proteinExistence type="predicted"/>
<protein>
    <recommendedName>
        <fullName evidence="3">Repeat-companion domain protein</fullName>
    </recommendedName>
</protein>
<dbReference type="InterPro" id="IPR032675">
    <property type="entry name" value="LRR_dom_sf"/>
</dbReference>
<dbReference type="EMBL" id="LR586016">
    <property type="protein sequence ID" value="VIP04971.1"/>
    <property type="molecule type" value="Genomic_DNA"/>
</dbReference>
<dbReference type="RefSeq" id="WP_162659985.1">
    <property type="nucleotide sequence ID" value="NZ_LR593887.1"/>
</dbReference>
<keyword evidence="2" id="KW-1185">Reference proteome</keyword>
<sequence>MIPDALIDALHLDDDAAGMAGVLSDWCEEHELSDLANYLRLTIAMRVEPESPDWFQWRDAASWLRWKCTQEWDFHRMNWRWCDPEFGQFGLDFGEIAVSRWMWSPSPRISQVAQRSLVVDANGVRGLPLVLSQEWALRWHRCRVDVSADAAVRVWQQLVELREHWRFRHLDLPWLDWSLVELPGAERLQSLRLSQMNGDLAEDAATIRALVQGEGLPQLQSLALDCGRDPDLLERVGLSASGPWRPLRALQIQNHGADRETMTHLGNWLAAGGIERFAFVDCGRRTNHAPIDALLDQTSRACQLRELDFTGTYLPAQVMHRLATWPGMATIRTLRIVPSGVNDAALLSLGYSTLVNQLRILELRGGDFSPLGLVTLAESPLAESLCELALGTRQDAEPADWCWALSVMGHRMTNVLRLTLDVFGSAMRLPMILESDAFQWPELRELQVACPPTPIIMRSLNDSSRFPRLWRIRWPRTVRTTEYWDVELPTGWAWASAQDLVRKDQP</sequence>
<evidence type="ECO:0000313" key="1">
    <source>
        <dbReference type="EMBL" id="VIP04971.1"/>
    </source>
</evidence>
<evidence type="ECO:0008006" key="3">
    <source>
        <dbReference type="Google" id="ProtNLM"/>
    </source>
</evidence>
<evidence type="ECO:0000313" key="2">
    <source>
        <dbReference type="Proteomes" id="UP000464378"/>
    </source>
</evidence>
<name>A0A6C2YUA7_9BACT</name>
<gene>
    <name evidence="1" type="ORF">GMBLW1_42220</name>
</gene>
<organism evidence="1">
    <name type="scientific">Tuwongella immobilis</name>
    <dbReference type="NCBI Taxonomy" id="692036"/>
    <lineage>
        <taxon>Bacteria</taxon>
        <taxon>Pseudomonadati</taxon>
        <taxon>Planctomycetota</taxon>
        <taxon>Planctomycetia</taxon>
        <taxon>Gemmatales</taxon>
        <taxon>Gemmataceae</taxon>
        <taxon>Tuwongella</taxon>
    </lineage>
</organism>
<dbReference type="InParanoid" id="A0A6C2YUA7"/>
<dbReference type="EMBL" id="LR593887">
    <property type="protein sequence ID" value="VTS07300.1"/>
    <property type="molecule type" value="Genomic_DNA"/>
</dbReference>
<dbReference type="KEGG" id="tim:GMBLW1_42220"/>